<evidence type="ECO:0000313" key="12">
    <source>
        <dbReference type="Proteomes" id="UP001488838"/>
    </source>
</evidence>
<dbReference type="InterPro" id="IPR000719">
    <property type="entry name" value="Prot_kinase_dom"/>
</dbReference>
<organism evidence="11 12">
    <name type="scientific">Myodes glareolus</name>
    <name type="common">Bank vole</name>
    <name type="synonym">Clethrionomys glareolus</name>
    <dbReference type="NCBI Taxonomy" id="447135"/>
    <lineage>
        <taxon>Eukaryota</taxon>
        <taxon>Metazoa</taxon>
        <taxon>Chordata</taxon>
        <taxon>Craniata</taxon>
        <taxon>Vertebrata</taxon>
        <taxon>Euteleostomi</taxon>
        <taxon>Mammalia</taxon>
        <taxon>Eutheria</taxon>
        <taxon>Euarchontoglires</taxon>
        <taxon>Glires</taxon>
        <taxon>Rodentia</taxon>
        <taxon>Myomorpha</taxon>
        <taxon>Muroidea</taxon>
        <taxon>Cricetidae</taxon>
        <taxon>Arvicolinae</taxon>
        <taxon>Myodes</taxon>
    </lineage>
</organism>
<dbReference type="PANTHER" id="PTHR24346">
    <property type="entry name" value="MAP/MICROTUBULE AFFINITY-REGULATING KINASE"/>
    <property type="match status" value="1"/>
</dbReference>
<evidence type="ECO:0000259" key="10">
    <source>
        <dbReference type="PROSITE" id="PS50011"/>
    </source>
</evidence>
<dbReference type="GO" id="GO:0005524">
    <property type="term" value="F:ATP binding"/>
    <property type="evidence" value="ECO:0007669"/>
    <property type="project" value="UniProtKB-KW"/>
</dbReference>
<evidence type="ECO:0000256" key="7">
    <source>
        <dbReference type="ARBA" id="ARBA00047899"/>
    </source>
</evidence>
<reference evidence="11 12" key="1">
    <citation type="journal article" date="2023" name="bioRxiv">
        <title>Conserved and derived expression patterns and positive selection on dental genes reveal complex evolutionary context of ever-growing rodent molars.</title>
        <authorList>
            <person name="Calamari Z.T."/>
            <person name="Song A."/>
            <person name="Cohen E."/>
            <person name="Akter M."/>
            <person name="Roy R.D."/>
            <person name="Hallikas O."/>
            <person name="Christensen M.M."/>
            <person name="Li P."/>
            <person name="Marangoni P."/>
            <person name="Jernvall J."/>
            <person name="Klein O.D."/>
        </authorList>
    </citation>
    <scope>NUCLEOTIDE SEQUENCE [LARGE SCALE GENOMIC DNA]</scope>
    <source>
        <strain evidence="11">V071</strain>
    </source>
</reference>
<dbReference type="SUPFAM" id="SSF56112">
    <property type="entry name" value="Protein kinase-like (PK-like)"/>
    <property type="match status" value="1"/>
</dbReference>
<evidence type="ECO:0000256" key="8">
    <source>
        <dbReference type="ARBA" id="ARBA00048679"/>
    </source>
</evidence>
<dbReference type="GO" id="GO:0004674">
    <property type="term" value="F:protein serine/threonine kinase activity"/>
    <property type="evidence" value="ECO:0007669"/>
    <property type="project" value="UniProtKB-KW"/>
</dbReference>
<name>A0AAW0K7V8_MYOGA</name>
<keyword evidence="6" id="KW-0067">ATP-binding</keyword>
<evidence type="ECO:0000313" key="11">
    <source>
        <dbReference type="EMBL" id="KAK7835414.1"/>
    </source>
</evidence>
<keyword evidence="3" id="KW-0808">Transferase</keyword>
<dbReference type="PROSITE" id="PS50011">
    <property type="entry name" value="PROTEIN_KINASE_DOM"/>
    <property type="match status" value="1"/>
</dbReference>
<dbReference type="Proteomes" id="UP001488838">
    <property type="component" value="Unassembled WGS sequence"/>
</dbReference>
<gene>
    <name evidence="11" type="ORF">U0070_017950</name>
</gene>
<keyword evidence="12" id="KW-1185">Reference proteome</keyword>
<dbReference type="CDD" id="cd14337">
    <property type="entry name" value="UBA_MARK_Par1"/>
    <property type="match status" value="1"/>
</dbReference>
<evidence type="ECO:0000256" key="2">
    <source>
        <dbReference type="ARBA" id="ARBA00022527"/>
    </source>
</evidence>
<dbReference type="GO" id="GO:0005737">
    <property type="term" value="C:cytoplasm"/>
    <property type="evidence" value="ECO:0007669"/>
    <property type="project" value="TreeGrafter"/>
</dbReference>
<dbReference type="EC" id="2.7.11.1" evidence="1"/>
<keyword evidence="5" id="KW-0418">Kinase</keyword>
<evidence type="ECO:0000256" key="3">
    <source>
        <dbReference type="ARBA" id="ARBA00022679"/>
    </source>
</evidence>
<evidence type="ECO:0000256" key="9">
    <source>
        <dbReference type="SAM" id="MobiDB-lite"/>
    </source>
</evidence>
<evidence type="ECO:0000256" key="1">
    <source>
        <dbReference type="ARBA" id="ARBA00012513"/>
    </source>
</evidence>
<accession>A0AAW0K7V8</accession>
<keyword evidence="2" id="KW-0723">Serine/threonine-protein kinase</keyword>
<dbReference type="InterPro" id="IPR011009">
    <property type="entry name" value="Kinase-like_dom_sf"/>
</dbReference>
<protein>
    <recommendedName>
        <fullName evidence="1">non-specific serine/threonine protein kinase</fullName>
        <ecNumber evidence="1">2.7.11.1</ecNumber>
    </recommendedName>
</protein>
<dbReference type="FunFam" id="1.10.8.10:FF:000005">
    <property type="entry name" value="Non-specific serine/threonine protein kinase"/>
    <property type="match status" value="1"/>
</dbReference>
<dbReference type="PANTHER" id="PTHR24346:SF95">
    <property type="entry name" value="SPERM MOTILITY KINASE 3A"/>
    <property type="match status" value="1"/>
</dbReference>
<dbReference type="Gene3D" id="1.10.510.10">
    <property type="entry name" value="Transferase(Phosphotransferase) domain 1"/>
    <property type="match status" value="1"/>
</dbReference>
<feature type="domain" description="Protein kinase" evidence="10">
    <location>
        <begin position="1"/>
        <end position="129"/>
    </location>
</feature>
<proteinExistence type="predicted"/>
<evidence type="ECO:0000256" key="4">
    <source>
        <dbReference type="ARBA" id="ARBA00022741"/>
    </source>
</evidence>
<dbReference type="Gene3D" id="1.10.8.10">
    <property type="entry name" value="DNA helicase RuvA subunit, C-terminal domain"/>
    <property type="match status" value="1"/>
</dbReference>
<dbReference type="EMBL" id="JBBHLL010000002">
    <property type="protein sequence ID" value="KAK7835414.1"/>
    <property type="molecule type" value="Genomic_DNA"/>
</dbReference>
<comment type="caution">
    <text evidence="11">The sequence shown here is derived from an EMBL/GenBank/DDBJ whole genome shotgun (WGS) entry which is preliminary data.</text>
</comment>
<dbReference type="Pfam" id="PF00069">
    <property type="entry name" value="Pkinase"/>
    <property type="match status" value="1"/>
</dbReference>
<evidence type="ECO:0000256" key="6">
    <source>
        <dbReference type="ARBA" id="ARBA00022840"/>
    </source>
</evidence>
<sequence>MKPDNVIVDENGKVKIIDFGLGARFRPGQKLERLCGAFQFISPEIFLVIPYDGSKAHIWTLEVLLHYMVTGNVPFSGATLSKLREQVLQGRYDIPYQLSKDLRSMIDLLLTVNASQGPTVRDLMGHPGFRKGKGLPHLPTCPDAEIMAAMENIGFNTQDIRESLKHRKFNETMAAYHLLRCQVCQDNDSRVHTKLMDAGMTPFPSAEDSHKRRAREPSLWILVSSTENPPLRQKREKNIPDLPEKTPTLGRSHPHSMTAPLICFPRSIAREVEDSRFSTSSRKALKCLEPCRTSPTGSLQPRGWARWKKRIRTCILRLCSSISHPTKSVQERCILKSRGHHTMTKNARSRTDTGSAGNHAATPVSAAFDFLFSEFDRFSPDWPLFTSVHTEAQPISMHAACGAILSMLHRRKHLQFSVNISYGFLYRSVKKLCDFYTQTQGRTTELREINSTGPATRSLASDNNHWSTSPLPTYPKFDLFEIA</sequence>
<dbReference type="GO" id="GO:0035556">
    <property type="term" value="P:intracellular signal transduction"/>
    <property type="evidence" value="ECO:0007669"/>
    <property type="project" value="TreeGrafter"/>
</dbReference>
<feature type="region of interest" description="Disordered" evidence="9">
    <location>
        <begin position="226"/>
        <end position="256"/>
    </location>
</feature>
<dbReference type="AlphaFoldDB" id="A0AAW0K7V8"/>
<comment type="catalytic activity">
    <reaction evidence="8">
        <text>L-seryl-[protein] + ATP = O-phospho-L-seryl-[protein] + ADP + H(+)</text>
        <dbReference type="Rhea" id="RHEA:17989"/>
        <dbReference type="Rhea" id="RHEA-COMP:9863"/>
        <dbReference type="Rhea" id="RHEA-COMP:11604"/>
        <dbReference type="ChEBI" id="CHEBI:15378"/>
        <dbReference type="ChEBI" id="CHEBI:29999"/>
        <dbReference type="ChEBI" id="CHEBI:30616"/>
        <dbReference type="ChEBI" id="CHEBI:83421"/>
        <dbReference type="ChEBI" id="CHEBI:456216"/>
        <dbReference type="EC" id="2.7.11.1"/>
    </reaction>
</comment>
<evidence type="ECO:0000256" key="5">
    <source>
        <dbReference type="ARBA" id="ARBA00022777"/>
    </source>
</evidence>
<keyword evidence="4" id="KW-0547">Nucleotide-binding</keyword>
<comment type="catalytic activity">
    <reaction evidence="7">
        <text>L-threonyl-[protein] + ATP = O-phospho-L-threonyl-[protein] + ADP + H(+)</text>
        <dbReference type="Rhea" id="RHEA:46608"/>
        <dbReference type="Rhea" id="RHEA-COMP:11060"/>
        <dbReference type="Rhea" id="RHEA-COMP:11605"/>
        <dbReference type="ChEBI" id="CHEBI:15378"/>
        <dbReference type="ChEBI" id="CHEBI:30013"/>
        <dbReference type="ChEBI" id="CHEBI:30616"/>
        <dbReference type="ChEBI" id="CHEBI:61977"/>
        <dbReference type="ChEBI" id="CHEBI:456216"/>
        <dbReference type="EC" id="2.7.11.1"/>
    </reaction>
</comment>